<comment type="catalytic activity">
    <reaction evidence="2">
        <text>a long-chain fatty aldehyde + NADP(+) + CoA = a long-chain fatty acyl-CoA + NADPH + H(+)</text>
        <dbReference type="Rhea" id="RHEA:15437"/>
        <dbReference type="ChEBI" id="CHEBI:15378"/>
        <dbReference type="ChEBI" id="CHEBI:17176"/>
        <dbReference type="ChEBI" id="CHEBI:57287"/>
        <dbReference type="ChEBI" id="CHEBI:57783"/>
        <dbReference type="ChEBI" id="CHEBI:58349"/>
        <dbReference type="ChEBI" id="CHEBI:83139"/>
        <dbReference type="EC" id="1.2.1.50"/>
    </reaction>
</comment>
<evidence type="ECO:0000256" key="2">
    <source>
        <dbReference type="PIRNR" id="PIRNR009414"/>
    </source>
</evidence>
<keyword evidence="1 2" id="KW-0521">NADP</keyword>
<keyword evidence="4" id="KW-1185">Reference proteome</keyword>
<evidence type="ECO:0000313" key="4">
    <source>
        <dbReference type="Proteomes" id="UP001145072"/>
    </source>
</evidence>
<proteinExistence type="inferred from homology"/>
<protein>
    <recommendedName>
        <fullName evidence="2">Acyl-CoA reductase</fullName>
        <ecNumber evidence="2">1.2.1.50</ecNumber>
    </recommendedName>
</protein>
<dbReference type="RefSeq" id="WP_259870170.1">
    <property type="nucleotide sequence ID" value="NZ_JAMQJZ010000011.1"/>
</dbReference>
<dbReference type="CDD" id="cd07080">
    <property type="entry name" value="ALDH_Acyl-CoA-Red_LuxC"/>
    <property type="match status" value="1"/>
</dbReference>
<dbReference type="Proteomes" id="UP001145072">
    <property type="component" value="Unassembled WGS sequence"/>
</dbReference>
<sequence>MDSLYAAFFLPEEITKGMECKTLLFENHAKQVELKVPDMTKAELSSTMLMIKGNRQKYLSKLHTNEIVSVIDEAVQKWLNPSYELRQFAEETLPVITGYDDEMVRLFLSRYLRSFRKEKLQRIIDEDFANPLVLDEFRPRKAGGLTRAYGPDLITHIFSGNVPALPLWSLVSGLLVKSATLGKVSSSEPLFPTLFAKTIAEIDPDLAKTMAITWWRGGNDELEQTAFNQSQTVIAYGGESTMKNISEKVPSHVRFVEHGHKVSFGVITKECLTGSLAWQSAQRAAKDASWFDQQGCLSPHVFYVEKGGKYSPRDFARMLAHEMSNFEHKMSRATLTTSETTDIMKARSNAEFQSFTSDEVELLSSEAGTSWTVVFREKQQEFPLSVLNRFVTVVPVDDLAEVKEKTKEVRRVIQTVGIACPPQRFQTLIQQLGDCGANRISFLGEMSLPEPGWHHDGRFNLADLVYWCDVESSVENTMDMFDPYRD</sequence>
<keyword evidence="2" id="KW-0560">Oxidoreductase</keyword>
<comment type="similarity">
    <text evidence="2">Belongs to the LuxC family.</text>
</comment>
<gene>
    <name evidence="3" type="ORF">NC661_14060</name>
</gene>
<evidence type="ECO:0000313" key="3">
    <source>
        <dbReference type="EMBL" id="MDC3421497.1"/>
    </source>
</evidence>
<dbReference type="GO" id="GO:0050062">
    <property type="term" value="F:long-chain-fatty-acyl-CoA reductase activity"/>
    <property type="evidence" value="ECO:0007669"/>
    <property type="project" value="UniProtKB-EC"/>
</dbReference>
<organism evidence="3 4">
    <name type="scientific">Aquibacillus koreensis</name>
    <dbReference type="NCBI Taxonomy" id="279446"/>
    <lineage>
        <taxon>Bacteria</taxon>
        <taxon>Bacillati</taxon>
        <taxon>Bacillota</taxon>
        <taxon>Bacilli</taxon>
        <taxon>Bacillales</taxon>
        <taxon>Bacillaceae</taxon>
        <taxon>Aquibacillus</taxon>
    </lineage>
</organism>
<evidence type="ECO:0000256" key="1">
    <source>
        <dbReference type="ARBA" id="ARBA00022857"/>
    </source>
</evidence>
<dbReference type="AlphaFoldDB" id="A0A9X3WK08"/>
<reference evidence="3" key="1">
    <citation type="submission" date="2022-06" db="EMBL/GenBank/DDBJ databases">
        <title>Aquibacillus sp. a new bacterium isolated from soil saline samples.</title>
        <authorList>
            <person name="Galisteo C."/>
            <person name="De La Haba R."/>
            <person name="Sanchez-Porro C."/>
            <person name="Ventosa A."/>
        </authorList>
    </citation>
    <scope>NUCLEOTIDE SEQUENCE</scope>
    <source>
        <strain evidence="3">JCM 12387</strain>
    </source>
</reference>
<dbReference type="GO" id="GO:0003995">
    <property type="term" value="F:acyl-CoA dehydrogenase activity"/>
    <property type="evidence" value="ECO:0007669"/>
    <property type="project" value="InterPro"/>
</dbReference>
<name>A0A9X3WK08_9BACI</name>
<accession>A0A9X3WK08</accession>
<dbReference type="Pfam" id="PF05893">
    <property type="entry name" value="LuxC"/>
    <property type="match status" value="1"/>
</dbReference>
<comment type="caution">
    <text evidence="3">The sequence shown here is derived from an EMBL/GenBank/DDBJ whole genome shotgun (WGS) entry which is preliminary data.</text>
</comment>
<dbReference type="InterPro" id="IPR008670">
    <property type="entry name" value="CoA_reduct_LuxC"/>
</dbReference>
<dbReference type="GO" id="GO:0008218">
    <property type="term" value="P:bioluminescence"/>
    <property type="evidence" value="ECO:0007669"/>
    <property type="project" value="InterPro"/>
</dbReference>
<dbReference type="EMBL" id="JAMQJZ010000011">
    <property type="protein sequence ID" value="MDC3421497.1"/>
    <property type="molecule type" value="Genomic_DNA"/>
</dbReference>
<dbReference type="EC" id="1.2.1.50" evidence="2"/>
<dbReference type="PIRSF" id="PIRSF009414">
    <property type="entry name" value="LuxC"/>
    <property type="match status" value="1"/>
</dbReference>